<dbReference type="Gene3D" id="3.40.630.10">
    <property type="entry name" value="Zn peptidases"/>
    <property type="match status" value="1"/>
</dbReference>
<comment type="caution">
    <text evidence="1">The sequence shown here is derived from an EMBL/GenBank/DDBJ whole genome shotgun (WGS) entry which is preliminary data.</text>
</comment>
<dbReference type="GO" id="GO:0016805">
    <property type="term" value="F:dipeptidase activity"/>
    <property type="evidence" value="ECO:0007669"/>
    <property type="project" value="TreeGrafter"/>
</dbReference>
<protein>
    <submittedName>
        <fullName evidence="1">Uncharacterized protein</fullName>
    </submittedName>
</protein>
<organism evidence="1 2">
    <name type="scientific">Endocarpon pusillum</name>
    <dbReference type="NCBI Taxonomy" id="364733"/>
    <lineage>
        <taxon>Eukaryota</taxon>
        <taxon>Fungi</taxon>
        <taxon>Dikarya</taxon>
        <taxon>Ascomycota</taxon>
        <taxon>Pezizomycotina</taxon>
        <taxon>Eurotiomycetes</taxon>
        <taxon>Chaetothyriomycetidae</taxon>
        <taxon>Verrucariales</taxon>
        <taxon>Verrucariaceae</taxon>
        <taxon>Endocarpon</taxon>
    </lineage>
</organism>
<dbReference type="PANTHER" id="PTHR30575:SF0">
    <property type="entry name" value="XAA-ARG DIPEPTIDASE"/>
    <property type="match status" value="1"/>
</dbReference>
<dbReference type="InterPro" id="IPR052030">
    <property type="entry name" value="Peptidase_M20/M20A_hydrolases"/>
</dbReference>
<dbReference type="AlphaFoldDB" id="A0A8H7E6Z8"/>
<evidence type="ECO:0000313" key="2">
    <source>
        <dbReference type="Proteomes" id="UP000606974"/>
    </source>
</evidence>
<name>A0A8H7E6Z8_9EURO</name>
<accession>A0A8H7E6Z8</accession>
<dbReference type="SUPFAM" id="SSF53187">
    <property type="entry name" value="Zn-dependent exopeptidases"/>
    <property type="match status" value="1"/>
</dbReference>
<keyword evidence="2" id="KW-1185">Reference proteome</keyword>
<proteinExistence type="predicted"/>
<evidence type="ECO:0000313" key="1">
    <source>
        <dbReference type="EMBL" id="KAF7511632.1"/>
    </source>
</evidence>
<reference evidence="1" key="1">
    <citation type="submission" date="2020-02" db="EMBL/GenBank/DDBJ databases">
        <authorList>
            <person name="Palmer J.M."/>
        </authorList>
    </citation>
    <scope>NUCLEOTIDE SEQUENCE</scope>
    <source>
        <strain evidence="1">EPUS1.4</strain>
        <tissue evidence="1">Thallus</tissue>
    </source>
</reference>
<dbReference type="EMBL" id="JAACFV010000018">
    <property type="protein sequence ID" value="KAF7511632.1"/>
    <property type="molecule type" value="Genomic_DNA"/>
</dbReference>
<dbReference type="PANTHER" id="PTHR30575">
    <property type="entry name" value="PEPTIDASE M20"/>
    <property type="match status" value="1"/>
</dbReference>
<dbReference type="OrthoDB" id="6119954at2759"/>
<sequence>MEGGALAAGCKLKMEEMSGYADLRVNESLCNSFQQHMATNGIKVLKSEGPIAAATDQGNVSYVVPALHAIIGIPVDDGSKNHTAGFIKAAGTAVAHERTIVSGKAMAMTGWDVITKDALYEQVQQDFARDKKFR</sequence>
<dbReference type="Proteomes" id="UP000606974">
    <property type="component" value="Unassembled WGS sequence"/>
</dbReference>
<gene>
    <name evidence="1" type="ORF">GJ744_003795</name>
</gene>